<proteinExistence type="predicted"/>
<dbReference type="EMBL" id="BLLF01000055">
    <property type="protein sequence ID" value="GFH06764.1"/>
    <property type="molecule type" value="Genomic_DNA"/>
</dbReference>
<sequence>EAKVSEGQQQWWRFKAAHFDSVLLFKMGKFYEMFEMDSYVGVDVLGLIFMKGDQPHAGFPEIRYHDMAEALARAGYRVVVVEQTETPEQLARRNEER</sequence>
<feature type="non-terminal residue" evidence="2">
    <location>
        <position position="1"/>
    </location>
</feature>
<name>A0A699YIR9_HAELA</name>
<dbReference type="GO" id="GO:0030983">
    <property type="term" value="F:mismatched DNA binding"/>
    <property type="evidence" value="ECO:0007669"/>
    <property type="project" value="InterPro"/>
</dbReference>
<dbReference type="GO" id="GO:0006298">
    <property type="term" value="P:mismatch repair"/>
    <property type="evidence" value="ECO:0007669"/>
    <property type="project" value="InterPro"/>
</dbReference>
<dbReference type="InterPro" id="IPR016151">
    <property type="entry name" value="DNA_mismatch_repair_MutS_N"/>
</dbReference>
<dbReference type="InterPro" id="IPR007695">
    <property type="entry name" value="DNA_mismatch_repair_MutS-lik_N"/>
</dbReference>
<dbReference type="SUPFAM" id="SSF55271">
    <property type="entry name" value="DNA repair protein MutS, domain I"/>
    <property type="match status" value="1"/>
</dbReference>
<evidence type="ECO:0000313" key="2">
    <source>
        <dbReference type="EMBL" id="GFH06764.1"/>
    </source>
</evidence>
<dbReference type="GO" id="GO:0005524">
    <property type="term" value="F:ATP binding"/>
    <property type="evidence" value="ECO:0007669"/>
    <property type="project" value="InterPro"/>
</dbReference>
<comment type="caution">
    <text evidence="2">The sequence shown here is derived from an EMBL/GenBank/DDBJ whole genome shotgun (WGS) entry which is preliminary data.</text>
</comment>
<evidence type="ECO:0000259" key="1">
    <source>
        <dbReference type="Pfam" id="PF01624"/>
    </source>
</evidence>
<keyword evidence="3" id="KW-1185">Reference proteome</keyword>
<feature type="non-terminal residue" evidence="2">
    <location>
        <position position="97"/>
    </location>
</feature>
<dbReference type="AlphaFoldDB" id="A0A699YIR9"/>
<accession>A0A699YIR9</accession>
<dbReference type="Pfam" id="PF01624">
    <property type="entry name" value="MutS_I"/>
    <property type="match status" value="1"/>
</dbReference>
<gene>
    <name evidence="2" type="ORF">HaLaN_01453</name>
</gene>
<reference evidence="2 3" key="1">
    <citation type="submission" date="2020-02" db="EMBL/GenBank/DDBJ databases">
        <title>Draft genome sequence of Haematococcus lacustris strain NIES-144.</title>
        <authorList>
            <person name="Morimoto D."/>
            <person name="Nakagawa S."/>
            <person name="Yoshida T."/>
            <person name="Sawayama S."/>
        </authorList>
    </citation>
    <scope>NUCLEOTIDE SEQUENCE [LARGE SCALE GENOMIC DNA]</scope>
    <source>
        <strain evidence="2 3">NIES-144</strain>
    </source>
</reference>
<protein>
    <submittedName>
        <fullName evidence="2">DNA mismatch repair protein</fullName>
    </submittedName>
</protein>
<organism evidence="2 3">
    <name type="scientific">Haematococcus lacustris</name>
    <name type="common">Green alga</name>
    <name type="synonym">Haematococcus pluvialis</name>
    <dbReference type="NCBI Taxonomy" id="44745"/>
    <lineage>
        <taxon>Eukaryota</taxon>
        <taxon>Viridiplantae</taxon>
        <taxon>Chlorophyta</taxon>
        <taxon>core chlorophytes</taxon>
        <taxon>Chlorophyceae</taxon>
        <taxon>CS clade</taxon>
        <taxon>Chlamydomonadales</taxon>
        <taxon>Haematococcaceae</taxon>
        <taxon>Haematococcus</taxon>
    </lineage>
</organism>
<evidence type="ECO:0000313" key="3">
    <source>
        <dbReference type="Proteomes" id="UP000485058"/>
    </source>
</evidence>
<dbReference type="Gene3D" id="3.40.1170.10">
    <property type="entry name" value="DNA repair protein MutS, domain I"/>
    <property type="match status" value="1"/>
</dbReference>
<dbReference type="Proteomes" id="UP000485058">
    <property type="component" value="Unassembled WGS sequence"/>
</dbReference>
<feature type="domain" description="DNA mismatch repair protein MutS-like N-terminal" evidence="1">
    <location>
        <begin position="8"/>
        <end position="90"/>
    </location>
</feature>